<dbReference type="SUPFAM" id="SSF55681">
    <property type="entry name" value="Class II aaRS and biotin synthetases"/>
    <property type="match status" value="1"/>
</dbReference>
<gene>
    <name evidence="3" type="primary">birA</name>
    <name evidence="5" type="ORF">BIV18_04195</name>
</gene>
<feature type="DNA-binding region" description="H-T-H motif" evidence="3">
    <location>
        <begin position="21"/>
        <end position="40"/>
    </location>
</feature>
<protein>
    <recommendedName>
        <fullName evidence="3">Bifunctional ligase/repressor BirA</fullName>
    </recommendedName>
    <alternativeName>
        <fullName evidence="3">Biotin--[acetyl-CoA-carboxylase] ligase</fullName>
        <ecNumber evidence="3">6.3.4.15</ecNumber>
    </alternativeName>
    <alternativeName>
        <fullName evidence="3">Biotin--protein ligase</fullName>
    </alternativeName>
    <alternativeName>
        <fullName evidence="3">Biotin-[acetyl-CoA carboxylase] synthetase</fullName>
    </alternativeName>
</protein>
<dbReference type="GO" id="GO:0016740">
    <property type="term" value="F:transferase activity"/>
    <property type="evidence" value="ECO:0007669"/>
    <property type="project" value="UniProtKB-ARBA"/>
</dbReference>
<keyword evidence="3" id="KW-0804">Transcription</keyword>
<comment type="similarity">
    <text evidence="3">Belongs to the biotin--protein ligase family.</text>
</comment>
<dbReference type="EC" id="6.3.4.15" evidence="3"/>
<dbReference type="InterPro" id="IPR030855">
    <property type="entry name" value="Bifunct_BirA"/>
</dbReference>
<dbReference type="PANTHER" id="PTHR12835:SF5">
    <property type="entry name" value="BIOTIN--PROTEIN LIGASE"/>
    <property type="match status" value="1"/>
</dbReference>
<dbReference type="GO" id="GO:0006355">
    <property type="term" value="P:regulation of DNA-templated transcription"/>
    <property type="evidence" value="ECO:0007669"/>
    <property type="project" value="UniProtKB-UniRule"/>
</dbReference>
<dbReference type="PANTHER" id="PTHR12835">
    <property type="entry name" value="BIOTIN PROTEIN LIGASE"/>
    <property type="match status" value="1"/>
</dbReference>
<dbReference type="Pfam" id="PF02237">
    <property type="entry name" value="BPL_C"/>
    <property type="match status" value="1"/>
</dbReference>
<dbReference type="Proteomes" id="UP000187166">
    <property type="component" value="Unassembled WGS sequence"/>
</dbReference>
<dbReference type="EMBL" id="MJIH01000001">
    <property type="protein sequence ID" value="OLR64777.1"/>
    <property type="molecule type" value="Genomic_DNA"/>
</dbReference>
<evidence type="ECO:0000259" key="4">
    <source>
        <dbReference type="PROSITE" id="PS51733"/>
    </source>
</evidence>
<dbReference type="GO" id="GO:0003677">
    <property type="term" value="F:DNA binding"/>
    <property type="evidence" value="ECO:0007669"/>
    <property type="project" value="UniProtKB-UniRule"/>
</dbReference>
<dbReference type="CDD" id="cd16442">
    <property type="entry name" value="BPL"/>
    <property type="match status" value="1"/>
</dbReference>
<evidence type="ECO:0000313" key="6">
    <source>
        <dbReference type="Proteomes" id="UP000187166"/>
    </source>
</evidence>
<dbReference type="PROSITE" id="PS51733">
    <property type="entry name" value="BPL_LPL_CATALYTIC"/>
    <property type="match status" value="1"/>
</dbReference>
<reference evidence="5 6" key="1">
    <citation type="journal article" date="2016" name="Appl. Environ. Microbiol.">
        <title>Function and Phylogeny of Bacterial Butyryl Coenzyme A:Acetate Transferases and Their Diversity in the Proximal Colon of Swine.</title>
        <authorList>
            <person name="Trachsel J."/>
            <person name="Bayles D.O."/>
            <person name="Looft T."/>
            <person name="Levine U.Y."/>
            <person name="Allen H.K."/>
        </authorList>
    </citation>
    <scope>NUCLEOTIDE SEQUENCE [LARGE SCALE GENOMIC DNA]</scope>
    <source>
        <strain evidence="5 6">35-6-1</strain>
    </source>
</reference>
<dbReference type="HAMAP" id="MF_00978">
    <property type="entry name" value="Bifunct_BirA"/>
    <property type="match status" value="1"/>
</dbReference>
<dbReference type="InterPro" id="IPR045864">
    <property type="entry name" value="aa-tRNA-synth_II/BPL/LPL"/>
</dbReference>
<dbReference type="InterPro" id="IPR013196">
    <property type="entry name" value="HTH_11"/>
</dbReference>
<accession>A0A1U7LZM2</accession>
<dbReference type="GO" id="GO:0004077">
    <property type="term" value="F:biotin--[biotin carboxyl-carrier protein] ligase activity"/>
    <property type="evidence" value="ECO:0007669"/>
    <property type="project" value="UniProtKB-UniRule"/>
</dbReference>
<dbReference type="GO" id="GO:0005524">
    <property type="term" value="F:ATP binding"/>
    <property type="evidence" value="ECO:0007669"/>
    <property type="project" value="UniProtKB-UniRule"/>
</dbReference>
<dbReference type="STRING" id="1465756.BIV18_04195"/>
<keyword evidence="3" id="KW-0238">DNA-binding</keyword>
<dbReference type="Gene3D" id="1.10.10.10">
    <property type="entry name" value="Winged helix-like DNA-binding domain superfamily/Winged helix DNA-binding domain"/>
    <property type="match status" value="1"/>
</dbReference>
<feature type="domain" description="BPL/LPL catalytic" evidence="4">
    <location>
        <begin position="69"/>
        <end position="261"/>
    </location>
</feature>
<dbReference type="SUPFAM" id="SSF46785">
    <property type="entry name" value="Winged helix' DNA-binding domain"/>
    <property type="match status" value="1"/>
</dbReference>
<comment type="caution">
    <text evidence="5">The sequence shown here is derived from an EMBL/GenBank/DDBJ whole genome shotgun (WGS) entry which is preliminary data.</text>
</comment>
<dbReference type="Gene3D" id="3.30.930.10">
    <property type="entry name" value="Bira Bifunctional Protein, Domain 2"/>
    <property type="match status" value="1"/>
</dbReference>
<feature type="binding site" evidence="3">
    <location>
        <position position="117"/>
    </location>
    <ligand>
        <name>biotin</name>
        <dbReference type="ChEBI" id="CHEBI:57586"/>
    </ligand>
</feature>
<comment type="function">
    <text evidence="3">Acts both as a biotin--[acetyl-CoA-carboxylase] ligase and a repressor.</text>
</comment>
<keyword evidence="6" id="KW-1185">Reference proteome</keyword>
<dbReference type="Pfam" id="PF03099">
    <property type="entry name" value="BPL_LplA_LipB"/>
    <property type="match status" value="1"/>
</dbReference>
<dbReference type="NCBIfam" id="TIGR00121">
    <property type="entry name" value="birA_ligase"/>
    <property type="match status" value="1"/>
</dbReference>
<keyword evidence="1 3" id="KW-0436">Ligase</keyword>
<dbReference type="GO" id="GO:0005737">
    <property type="term" value="C:cytoplasm"/>
    <property type="evidence" value="ECO:0007669"/>
    <property type="project" value="TreeGrafter"/>
</dbReference>
<evidence type="ECO:0000256" key="3">
    <source>
        <dbReference type="HAMAP-Rule" id="MF_00978"/>
    </source>
</evidence>
<keyword evidence="3" id="KW-0805">Transcription regulation</keyword>
<evidence type="ECO:0000256" key="1">
    <source>
        <dbReference type="ARBA" id="ARBA00022598"/>
    </source>
</evidence>
<organism evidence="5 6">
    <name type="scientific">Peptoniphilus porci</name>
    <dbReference type="NCBI Taxonomy" id="2652280"/>
    <lineage>
        <taxon>Bacteria</taxon>
        <taxon>Bacillati</taxon>
        <taxon>Bacillota</taxon>
        <taxon>Tissierellia</taxon>
        <taxon>Tissierellales</taxon>
        <taxon>Peptoniphilaceae</taxon>
        <taxon>Peptoniphilus</taxon>
    </lineage>
</organism>
<keyword evidence="3" id="KW-0678">Repressor</keyword>
<comment type="catalytic activity">
    <reaction evidence="3">
        <text>biotin + L-lysyl-[protein] + ATP = N(6)-biotinyl-L-lysyl-[protein] + AMP + diphosphate + H(+)</text>
        <dbReference type="Rhea" id="RHEA:11756"/>
        <dbReference type="Rhea" id="RHEA-COMP:9752"/>
        <dbReference type="Rhea" id="RHEA-COMP:10505"/>
        <dbReference type="ChEBI" id="CHEBI:15378"/>
        <dbReference type="ChEBI" id="CHEBI:29969"/>
        <dbReference type="ChEBI" id="CHEBI:30616"/>
        <dbReference type="ChEBI" id="CHEBI:33019"/>
        <dbReference type="ChEBI" id="CHEBI:57586"/>
        <dbReference type="ChEBI" id="CHEBI:83144"/>
        <dbReference type="ChEBI" id="CHEBI:456215"/>
        <dbReference type="EC" id="6.3.4.15"/>
    </reaction>
</comment>
<keyword evidence="3" id="KW-0067">ATP-binding</keyword>
<dbReference type="InterPro" id="IPR036390">
    <property type="entry name" value="WH_DNA-bd_sf"/>
</dbReference>
<keyword evidence="2 3" id="KW-0092">Biotin</keyword>
<dbReference type="Pfam" id="PF08279">
    <property type="entry name" value="HTH_11"/>
    <property type="match status" value="1"/>
</dbReference>
<dbReference type="AlphaFoldDB" id="A0A1U7LZM2"/>
<dbReference type="InterPro" id="IPR003142">
    <property type="entry name" value="BPL_C"/>
</dbReference>
<dbReference type="InterPro" id="IPR036388">
    <property type="entry name" value="WH-like_DNA-bd_sf"/>
</dbReference>
<sequence>MKTKDIVLRELEKNRANYISGQELAEKLNISRTAIWKAINSLKESGFQIEAQTKLGYKLLETDDKLSEEGIRKGLREELKDIDIIVFDEIDSTNTEAKRRLYSSEVKDFTVIVSDMQRGGRGRTGKTFKSPKGSGVYFSIILHPKEFFDFSFFDLITVKAAVSVLQGIKESTGKEPQIKWVNDLFLKGKKICGILSELDADFESRSVKSVIVGIGINVNKPEDDSFKELKDIAGYIETDTIRNEILSSILNAFYENNYRKKDHEIIDYYKKHSLVIGRELSFELNGKKYSAKGIDINEKGNLIVDTGEEKITISSGEVSIKGDFYEKA</sequence>
<feature type="binding site" evidence="3">
    <location>
        <position position="190"/>
    </location>
    <ligand>
        <name>biotin</name>
        <dbReference type="ChEBI" id="CHEBI:57586"/>
    </ligand>
</feature>
<dbReference type="GO" id="GO:0009249">
    <property type="term" value="P:protein lipoylation"/>
    <property type="evidence" value="ECO:0007669"/>
    <property type="project" value="UniProtKB-ARBA"/>
</dbReference>
<keyword evidence="3" id="KW-0547">Nucleotide-binding</keyword>
<feature type="binding site" evidence="3">
    <location>
        <begin position="121"/>
        <end position="123"/>
    </location>
    <ligand>
        <name>biotin</name>
        <dbReference type="ChEBI" id="CHEBI:57586"/>
    </ligand>
</feature>
<name>A0A1U7LZM2_9FIRM</name>
<dbReference type="InterPro" id="IPR004408">
    <property type="entry name" value="Biotin_CoA_COase_ligase"/>
</dbReference>
<evidence type="ECO:0000313" key="5">
    <source>
        <dbReference type="EMBL" id="OLR64777.1"/>
    </source>
</evidence>
<proteinExistence type="inferred from homology"/>
<dbReference type="InterPro" id="IPR004143">
    <property type="entry name" value="BPL_LPL_catalytic"/>
</dbReference>
<feature type="binding site" evidence="3">
    <location>
        <begin position="92"/>
        <end position="94"/>
    </location>
    <ligand>
        <name>biotin</name>
        <dbReference type="ChEBI" id="CHEBI:57586"/>
    </ligand>
</feature>
<evidence type="ECO:0000256" key="2">
    <source>
        <dbReference type="ARBA" id="ARBA00023267"/>
    </source>
</evidence>